<dbReference type="RefSeq" id="WP_188690562.1">
    <property type="nucleotide sequence ID" value="NZ_BMLY01000002.1"/>
</dbReference>
<feature type="domain" description="Glycosyl transferase family 1" evidence="2">
    <location>
        <begin position="225"/>
        <end position="379"/>
    </location>
</feature>
<keyword evidence="1" id="KW-0808">Transferase</keyword>
<protein>
    <submittedName>
        <fullName evidence="3">Mannosyltransferase A</fullName>
    </submittedName>
</protein>
<dbReference type="CDD" id="cd03801">
    <property type="entry name" value="GT4_PimA-like"/>
    <property type="match status" value="1"/>
</dbReference>
<dbReference type="PANTHER" id="PTHR46401">
    <property type="entry name" value="GLYCOSYLTRANSFERASE WBBK-RELATED"/>
    <property type="match status" value="1"/>
</dbReference>
<comment type="caution">
    <text evidence="3">The sequence shown here is derived from an EMBL/GenBank/DDBJ whole genome shotgun (WGS) entry which is preliminary data.</text>
</comment>
<accession>A0ABQ2PK84</accession>
<dbReference type="Gene3D" id="3.40.50.2000">
    <property type="entry name" value="Glycogen Phosphorylase B"/>
    <property type="match status" value="3"/>
</dbReference>
<proteinExistence type="predicted"/>
<dbReference type="SUPFAM" id="SSF53756">
    <property type="entry name" value="UDP-Glycosyltransferase/glycogen phosphorylase"/>
    <property type="match status" value="2"/>
</dbReference>
<feature type="domain" description="Glycosyl transferase family 1" evidence="2">
    <location>
        <begin position="616"/>
        <end position="786"/>
    </location>
</feature>
<dbReference type="GO" id="GO:0016757">
    <property type="term" value="F:glycosyltransferase activity"/>
    <property type="evidence" value="ECO:0007669"/>
    <property type="project" value="UniProtKB-KW"/>
</dbReference>
<gene>
    <name evidence="3" type="ORF">GCM10010971_12510</name>
</gene>
<organism evidence="3 4">
    <name type="scientific">Silvimonas amylolytica</name>
    <dbReference type="NCBI Taxonomy" id="449663"/>
    <lineage>
        <taxon>Bacteria</taxon>
        <taxon>Pseudomonadati</taxon>
        <taxon>Pseudomonadota</taxon>
        <taxon>Betaproteobacteria</taxon>
        <taxon>Neisseriales</taxon>
        <taxon>Chitinibacteraceae</taxon>
        <taxon>Silvimonas</taxon>
    </lineage>
</organism>
<sequence>MRLVIDLQGAQASSRARGIGRYALLLTQALLRQRGEHEVLIALNGCFADTVAPVKSALAGLIPAENIKVWDTPAAVFSADPDNAERRVAAELIRESFLANLRPDWILIASTVEGLSDDVVVSIGQMTSDVPTAAILYDLIPLIHKEIYLTNPVSERWYLSKMDQLKKADLLLAISTSSGAEAVAHLGFDPLHVVNISAAVDERFTPGVVSAEDMSRLQKQYGLVRPFIMYTGGIDHRKNIEGLIAAYAKLPVSLRRAHQLAVVCSVQAVDRARLQKLAAEAGLGSDELVLTGFVSDDDLLTCYRACKFFVFPSWHEGFGLPALEAMQCGKAVIATDCSSLPEVVGRSDALFKAHNVQAITDKMFEVLENDAYRVELEQHGLTQATKFSWDASARITWEALEVRHGMRAVPKNVVKPRPRLAYISPLPPESSGISDYSAELLPALAVHYDIEVVVSQPEVTSEWVRNNHPIRSVQWFQENATNFDRILYHFGNSHFHSHMFGLLQAYPGAVVLHDFYLSGIVAHRELTGELPHGWARSLVECHGWAAVAERFQAKDIAEVIYRYPCNLPVLQDALGIIVHADYSRQLAMHWYGPDAADRWEQIPHLRQLPSGETKAQARATLEINEGDFVVCSLGFVAPTKLNHRLLNAWLTSPLALDPKCRLVFVGRNHEGDYGKEFLSTIKSSEARNRITITGWADGDIYRRWLAASDLGVQLRTMSRGETSGTVLDCMNYGLATIINANGSMAEMPENAVWMLPDSFEDEELMEALVTLWQDKVRREQLGAQAQMLIATKHSPAGCAAQYAAAIERFYADPDQQRYHLAQALKARSPILADADWAQIARAVARNIPAHPACRQLLVDISDLHGNGLHGSVDTGLATLLRGWLTAEHKGWHVEPVYFCEESSSYRYARFFVCRLLGLYDGWVQETLAEAWDGDVMVRLVQQPEVSQVEMAAIQEWFARGVAVQFLLDHDLGELGEEPAAAEIQAWQSWLQDTLAFDGVICLSSKTAHTLEDWLREADRKRTKGFVINSVPTNDNSAKGSSRQLSPDQASQLLQMLAAVRQMPQAGAPH</sequence>
<reference evidence="4" key="1">
    <citation type="journal article" date="2019" name="Int. J. Syst. Evol. Microbiol.">
        <title>The Global Catalogue of Microorganisms (GCM) 10K type strain sequencing project: providing services to taxonomists for standard genome sequencing and annotation.</title>
        <authorList>
            <consortium name="The Broad Institute Genomics Platform"/>
            <consortium name="The Broad Institute Genome Sequencing Center for Infectious Disease"/>
            <person name="Wu L."/>
            <person name="Ma J."/>
        </authorList>
    </citation>
    <scope>NUCLEOTIDE SEQUENCE [LARGE SCALE GENOMIC DNA]</scope>
    <source>
        <strain evidence="4">CGMCC 1.8860</strain>
    </source>
</reference>
<dbReference type="CDD" id="cd03809">
    <property type="entry name" value="GT4_MtfB-like"/>
    <property type="match status" value="1"/>
</dbReference>
<name>A0ABQ2PK84_9NEIS</name>
<dbReference type="EMBL" id="BMLY01000002">
    <property type="protein sequence ID" value="GGP25432.1"/>
    <property type="molecule type" value="Genomic_DNA"/>
</dbReference>
<keyword evidence="3" id="KW-0328">Glycosyltransferase</keyword>
<dbReference type="PANTHER" id="PTHR46401:SF2">
    <property type="entry name" value="GLYCOSYLTRANSFERASE WBBK-RELATED"/>
    <property type="match status" value="1"/>
</dbReference>
<evidence type="ECO:0000313" key="3">
    <source>
        <dbReference type="EMBL" id="GGP25432.1"/>
    </source>
</evidence>
<keyword evidence="4" id="KW-1185">Reference proteome</keyword>
<evidence type="ECO:0000313" key="4">
    <source>
        <dbReference type="Proteomes" id="UP000621859"/>
    </source>
</evidence>
<dbReference type="Pfam" id="PF00534">
    <property type="entry name" value="Glycos_transf_1"/>
    <property type="match status" value="2"/>
</dbReference>
<dbReference type="Proteomes" id="UP000621859">
    <property type="component" value="Unassembled WGS sequence"/>
</dbReference>
<evidence type="ECO:0000256" key="1">
    <source>
        <dbReference type="ARBA" id="ARBA00022679"/>
    </source>
</evidence>
<evidence type="ECO:0000259" key="2">
    <source>
        <dbReference type="Pfam" id="PF00534"/>
    </source>
</evidence>
<dbReference type="InterPro" id="IPR001296">
    <property type="entry name" value="Glyco_trans_1"/>
</dbReference>